<feature type="chain" id="PRO_5040425045" description="Secreted protein" evidence="1">
    <location>
        <begin position="23"/>
        <end position="119"/>
    </location>
</feature>
<reference evidence="2" key="1">
    <citation type="journal article" date="2020" name="Nat. Commun.">
        <title>Large-scale genome sequencing of mycorrhizal fungi provides insights into the early evolution of symbiotic traits.</title>
        <authorList>
            <person name="Miyauchi S."/>
            <person name="Kiss E."/>
            <person name="Kuo A."/>
            <person name="Drula E."/>
            <person name="Kohler A."/>
            <person name="Sanchez-Garcia M."/>
            <person name="Morin E."/>
            <person name="Andreopoulos B."/>
            <person name="Barry K.W."/>
            <person name="Bonito G."/>
            <person name="Buee M."/>
            <person name="Carver A."/>
            <person name="Chen C."/>
            <person name="Cichocki N."/>
            <person name="Clum A."/>
            <person name="Culley D."/>
            <person name="Crous P.W."/>
            <person name="Fauchery L."/>
            <person name="Girlanda M."/>
            <person name="Hayes R.D."/>
            <person name="Keri Z."/>
            <person name="LaButti K."/>
            <person name="Lipzen A."/>
            <person name="Lombard V."/>
            <person name="Magnuson J."/>
            <person name="Maillard F."/>
            <person name="Murat C."/>
            <person name="Nolan M."/>
            <person name="Ohm R.A."/>
            <person name="Pangilinan J."/>
            <person name="Pereira M.F."/>
            <person name="Perotto S."/>
            <person name="Peter M."/>
            <person name="Pfister S."/>
            <person name="Riley R."/>
            <person name="Sitrit Y."/>
            <person name="Stielow J.B."/>
            <person name="Szollosi G."/>
            <person name="Zifcakova L."/>
            <person name="Stursova M."/>
            <person name="Spatafora J.W."/>
            <person name="Tedersoo L."/>
            <person name="Vaario L.M."/>
            <person name="Yamada A."/>
            <person name="Yan M."/>
            <person name="Wang P."/>
            <person name="Xu J."/>
            <person name="Bruns T."/>
            <person name="Baldrian P."/>
            <person name="Vilgalys R."/>
            <person name="Dunand C."/>
            <person name="Henrissat B."/>
            <person name="Grigoriev I.V."/>
            <person name="Hibbett D."/>
            <person name="Nagy L.G."/>
            <person name="Martin F.M."/>
        </authorList>
    </citation>
    <scope>NUCLEOTIDE SEQUENCE</scope>
    <source>
        <strain evidence="2">UP504</strain>
    </source>
</reference>
<dbReference type="Proteomes" id="UP000886523">
    <property type="component" value="Unassembled WGS sequence"/>
</dbReference>
<accession>A0A9P6AG93</accession>
<evidence type="ECO:0000256" key="1">
    <source>
        <dbReference type="SAM" id="SignalP"/>
    </source>
</evidence>
<dbReference type="EMBL" id="MU129177">
    <property type="protein sequence ID" value="KAF9505052.1"/>
    <property type="molecule type" value="Genomic_DNA"/>
</dbReference>
<evidence type="ECO:0008006" key="4">
    <source>
        <dbReference type="Google" id="ProtNLM"/>
    </source>
</evidence>
<protein>
    <recommendedName>
        <fullName evidence="4">Secreted protein</fullName>
    </recommendedName>
</protein>
<name>A0A9P6AG93_9AGAM</name>
<keyword evidence="3" id="KW-1185">Reference proteome</keyword>
<evidence type="ECO:0000313" key="3">
    <source>
        <dbReference type="Proteomes" id="UP000886523"/>
    </source>
</evidence>
<dbReference type="AlphaFoldDB" id="A0A9P6AG93"/>
<keyword evidence="1" id="KW-0732">Signal</keyword>
<comment type="caution">
    <text evidence="2">The sequence shown here is derived from an EMBL/GenBank/DDBJ whole genome shotgun (WGS) entry which is preliminary data.</text>
</comment>
<feature type="signal peptide" evidence="1">
    <location>
        <begin position="1"/>
        <end position="22"/>
    </location>
</feature>
<sequence>MALPIVHVVLSLQTWCLRPLAGCGVLIVPDLVSEATRRVRCAVFVPDLVSEATRRVRCAVFVPDLVSEATRRVQCADVFVPDLVSEATRRAVCLFRIWCPRPFTGCGVLFQTWCLRYGV</sequence>
<organism evidence="2 3">
    <name type="scientific">Hydnum rufescens UP504</name>
    <dbReference type="NCBI Taxonomy" id="1448309"/>
    <lineage>
        <taxon>Eukaryota</taxon>
        <taxon>Fungi</taxon>
        <taxon>Dikarya</taxon>
        <taxon>Basidiomycota</taxon>
        <taxon>Agaricomycotina</taxon>
        <taxon>Agaricomycetes</taxon>
        <taxon>Cantharellales</taxon>
        <taxon>Hydnaceae</taxon>
        <taxon>Hydnum</taxon>
    </lineage>
</organism>
<evidence type="ECO:0000313" key="2">
    <source>
        <dbReference type="EMBL" id="KAF9505052.1"/>
    </source>
</evidence>
<proteinExistence type="predicted"/>
<gene>
    <name evidence="2" type="ORF">BS47DRAFT_1354438</name>
</gene>